<dbReference type="PANTHER" id="PTHR42693">
    <property type="entry name" value="ARYLSULFATASE FAMILY MEMBER"/>
    <property type="match status" value="1"/>
</dbReference>
<dbReference type="PROSITE" id="PS00523">
    <property type="entry name" value="SULFATASE_1"/>
    <property type="match status" value="1"/>
</dbReference>
<dbReference type="Proteomes" id="UP001501138">
    <property type="component" value="Unassembled WGS sequence"/>
</dbReference>
<reference evidence="8" key="1">
    <citation type="journal article" date="2019" name="Int. J. Syst. Evol. Microbiol.">
        <title>The Global Catalogue of Microorganisms (GCM) 10K type strain sequencing project: providing services to taxonomists for standard genome sequencing and annotation.</title>
        <authorList>
            <consortium name="The Broad Institute Genomics Platform"/>
            <consortium name="The Broad Institute Genome Sequencing Center for Infectious Disease"/>
            <person name="Wu L."/>
            <person name="Ma J."/>
        </authorList>
    </citation>
    <scope>NUCLEOTIDE SEQUENCE [LARGE SCALE GENOMIC DNA]</scope>
    <source>
        <strain evidence="8">JCM 15589</strain>
    </source>
</reference>
<gene>
    <name evidence="7" type="ORF">GCM10009809_13500</name>
</gene>
<evidence type="ECO:0000256" key="4">
    <source>
        <dbReference type="ARBA" id="ARBA00022837"/>
    </source>
</evidence>
<keyword evidence="3" id="KW-0378">Hydrolase</keyword>
<accession>A0ABP4V9Q5</accession>
<dbReference type="InterPro" id="IPR017850">
    <property type="entry name" value="Alkaline_phosphatase_core_sf"/>
</dbReference>
<name>A0ABP4V9Q5_9MICO</name>
<evidence type="ECO:0000259" key="6">
    <source>
        <dbReference type="Pfam" id="PF00884"/>
    </source>
</evidence>
<proteinExistence type="inferred from homology"/>
<dbReference type="InterPro" id="IPR024607">
    <property type="entry name" value="Sulfatase_CS"/>
</dbReference>
<sequence>MTPRNVLFLHCHDLGRFLGTYGVATVGTPHLDAFADGAVVFEQAFATSPTCSPSRASLFTGAYPQRTGVLGLTHQPFGWDLLDPSTHVAHRLRRYGYRTELVGVHHESLVLPDDEVADRLGFDRVRTGGSRDTVVARTVEALESAADDGRPFYLQAGFHEPHRTATDRDRPGVMGFLGDGFGPDPSRGHAVPPYLHDDDGAREEIAELQGAVGHMDAGVGAVLARLDELGLAESTVVLFTTDHGLALPGAKCTLYDAGLGVALIARVPGRPGWVGRRVADAVSHVDVLPTLFDVLGLPPEAEAAGTSLAPLVEQGHPVRRYTFGQQSHHIYYDPKRSVRSATHKLVVNFDNAPRAMDPTQSWVHRSRPADLRVPTIATSRAVELYDLVRDPDELHDLSPGLADAADPALDATFAELCRALLDWMRETDDPLLTTDPGSARHRLALDTLRTAERAHGPLPAGREVRHRSAHGSAPRDAAPLATAYDRK</sequence>
<feature type="region of interest" description="Disordered" evidence="5">
    <location>
        <begin position="451"/>
        <end position="487"/>
    </location>
</feature>
<evidence type="ECO:0000256" key="2">
    <source>
        <dbReference type="ARBA" id="ARBA00022723"/>
    </source>
</evidence>
<comment type="similarity">
    <text evidence="1">Belongs to the sulfatase family.</text>
</comment>
<dbReference type="Gene3D" id="3.40.720.10">
    <property type="entry name" value="Alkaline Phosphatase, subunit A"/>
    <property type="match status" value="1"/>
</dbReference>
<keyword evidence="2" id="KW-0479">Metal-binding</keyword>
<dbReference type="EMBL" id="BAAAPM010000003">
    <property type="protein sequence ID" value="GAA1718954.1"/>
    <property type="molecule type" value="Genomic_DNA"/>
</dbReference>
<protein>
    <submittedName>
        <fullName evidence="7">Sulfatase</fullName>
    </submittedName>
</protein>
<evidence type="ECO:0000256" key="1">
    <source>
        <dbReference type="ARBA" id="ARBA00008779"/>
    </source>
</evidence>
<dbReference type="InterPro" id="IPR050738">
    <property type="entry name" value="Sulfatase"/>
</dbReference>
<dbReference type="SUPFAM" id="SSF53649">
    <property type="entry name" value="Alkaline phosphatase-like"/>
    <property type="match status" value="1"/>
</dbReference>
<dbReference type="RefSeq" id="WP_344246913.1">
    <property type="nucleotide sequence ID" value="NZ_BAAAPM010000003.1"/>
</dbReference>
<evidence type="ECO:0000313" key="7">
    <source>
        <dbReference type="EMBL" id="GAA1718954.1"/>
    </source>
</evidence>
<comment type="caution">
    <text evidence="7">The sequence shown here is derived from an EMBL/GenBank/DDBJ whole genome shotgun (WGS) entry which is preliminary data.</text>
</comment>
<feature type="domain" description="Sulfatase N-terminal" evidence="6">
    <location>
        <begin position="5"/>
        <end position="296"/>
    </location>
</feature>
<dbReference type="CDD" id="cd16027">
    <property type="entry name" value="SGSH"/>
    <property type="match status" value="1"/>
</dbReference>
<dbReference type="Pfam" id="PF00884">
    <property type="entry name" value="Sulfatase"/>
    <property type="match status" value="1"/>
</dbReference>
<dbReference type="PANTHER" id="PTHR42693:SF53">
    <property type="entry name" value="ENDO-4-O-SULFATASE"/>
    <property type="match status" value="1"/>
</dbReference>
<keyword evidence="4" id="KW-0106">Calcium</keyword>
<evidence type="ECO:0000256" key="5">
    <source>
        <dbReference type="SAM" id="MobiDB-lite"/>
    </source>
</evidence>
<evidence type="ECO:0000256" key="3">
    <source>
        <dbReference type="ARBA" id="ARBA00022801"/>
    </source>
</evidence>
<keyword evidence="8" id="KW-1185">Reference proteome</keyword>
<organism evidence="7 8">
    <name type="scientific">Isoptericola hypogeus</name>
    <dbReference type="NCBI Taxonomy" id="300179"/>
    <lineage>
        <taxon>Bacteria</taxon>
        <taxon>Bacillati</taxon>
        <taxon>Actinomycetota</taxon>
        <taxon>Actinomycetes</taxon>
        <taxon>Micrococcales</taxon>
        <taxon>Promicromonosporaceae</taxon>
        <taxon>Isoptericola</taxon>
    </lineage>
</organism>
<evidence type="ECO:0000313" key="8">
    <source>
        <dbReference type="Proteomes" id="UP001501138"/>
    </source>
</evidence>
<dbReference type="InterPro" id="IPR000917">
    <property type="entry name" value="Sulfatase_N"/>
</dbReference>